<name>A0ABS7CM61_9BACL</name>
<feature type="non-terminal residue" evidence="1">
    <location>
        <position position="131"/>
    </location>
</feature>
<comment type="caution">
    <text evidence="1">The sequence shown here is derived from an EMBL/GenBank/DDBJ whole genome shotgun (WGS) entry which is preliminary data.</text>
</comment>
<dbReference type="EMBL" id="JAHZIK010003523">
    <property type="protein sequence ID" value="MBW7462040.1"/>
    <property type="molecule type" value="Genomic_DNA"/>
</dbReference>
<proteinExistence type="predicted"/>
<sequence length="131" mass="14981">GFAASLGRIPYIIPDTFPDQLKNYAFQHLWNDISQFQGSVNTGCAGINGYGFEWYGHELFFMAAAQYGWNAWAFDHDGFLAHAARHLFGKTNGARYEKLIRKLPCIHETQICPRLPSFPFMPDKYIGEEGW</sequence>
<organism evidence="1 2">
    <name type="scientific">Paenibacillus sepulcri</name>
    <dbReference type="NCBI Taxonomy" id="359917"/>
    <lineage>
        <taxon>Bacteria</taxon>
        <taxon>Bacillati</taxon>
        <taxon>Bacillota</taxon>
        <taxon>Bacilli</taxon>
        <taxon>Bacillales</taxon>
        <taxon>Paenibacillaceae</taxon>
        <taxon>Paenibacillus</taxon>
    </lineage>
</organism>
<dbReference type="Proteomes" id="UP001519887">
    <property type="component" value="Unassembled WGS sequence"/>
</dbReference>
<gene>
    <name evidence="1" type="ORF">K0U00_49130</name>
</gene>
<accession>A0ABS7CM61</accession>
<protein>
    <submittedName>
        <fullName evidence="1">Uncharacterized protein</fullName>
    </submittedName>
</protein>
<evidence type="ECO:0000313" key="2">
    <source>
        <dbReference type="Proteomes" id="UP001519887"/>
    </source>
</evidence>
<feature type="non-terminal residue" evidence="1">
    <location>
        <position position="1"/>
    </location>
</feature>
<evidence type="ECO:0000313" key="1">
    <source>
        <dbReference type="EMBL" id="MBW7462040.1"/>
    </source>
</evidence>
<keyword evidence="2" id="KW-1185">Reference proteome</keyword>
<reference evidence="1 2" key="1">
    <citation type="submission" date="2021-07" db="EMBL/GenBank/DDBJ databases">
        <title>Paenibacillus radiodurans sp. nov., isolated from the southeastern edge of Tengger Desert.</title>
        <authorList>
            <person name="Zhang G."/>
        </authorList>
    </citation>
    <scope>NUCLEOTIDE SEQUENCE [LARGE SCALE GENOMIC DNA]</scope>
    <source>
        <strain evidence="1 2">CCM 7311</strain>
    </source>
</reference>